<dbReference type="PANTHER" id="PTHR45912">
    <property type="entry name" value="CILIA- AND FLAGELLA-ASSOCIATED PROTEIN 47"/>
    <property type="match status" value="1"/>
</dbReference>
<proteinExistence type="predicted"/>
<accession>A0A183TIT8</accession>
<dbReference type="Gene3D" id="1.10.418.10">
    <property type="entry name" value="Calponin-like domain"/>
    <property type="match status" value="1"/>
</dbReference>
<name>A0A183TIT8_SCHSO</name>
<dbReference type="InterPro" id="IPR001715">
    <property type="entry name" value="CH_dom"/>
</dbReference>
<dbReference type="AlphaFoldDB" id="A0A183TIT8"/>
<evidence type="ECO:0000256" key="1">
    <source>
        <dbReference type="SAM" id="MobiDB-lite"/>
    </source>
</evidence>
<dbReference type="InterPro" id="IPR036872">
    <property type="entry name" value="CH_dom_sf"/>
</dbReference>
<dbReference type="PROSITE" id="PS50021">
    <property type="entry name" value="CH"/>
    <property type="match status" value="1"/>
</dbReference>
<protein>
    <submittedName>
        <fullName evidence="3">Calponin-homology (CH) domain-containing protein</fullName>
    </submittedName>
</protein>
<evidence type="ECO:0000313" key="3">
    <source>
        <dbReference type="WBParaSite" id="SSLN_0001700701-mRNA-1"/>
    </source>
</evidence>
<dbReference type="PANTHER" id="PTHR45912:SF3">
    <property type="entry name" value="CILIA- AND FLAGELLA-ASSOCIATED PROTEIN 47"/>
    <property type="match status" value="1"/>
</dbReference>
<feature type="domain" description="Calponin-homology (CH)" evidence="2">
    <location>
        <begin position="256"/>
        <end position="377"/>
    </location>
</feature>
<dbReference type="Pfam" id="PF24529">
    <property type="entry name" value="CFAP47"/>
    <property type="match status" value="1"/>
</dbReference>
<dbReference type="WBParaSite" id="SSLN_0001700701-mRNA-1">
    <property type="protein sequence ID" value="SSLN_0001700701-mRNA-1"/>
    <property type="gene ID" value="SSLN_0001700701"/>
</dbReference>
<sequence length="578" mass="63463">LSLEKMMEVHSAAAASHSSTKTRTGVLTKVGLETSAHSNQNIAIHSTGAVFDCLSHLCGVRSVPGLPNYIPIPVGQPKELLAVIYTQLAALTTFVRSQGGCIPHIYPEHLMEYSDYINWIKFDRPGAPPSQLEVLATSSAAEQIKAGVGPISGTFTFTPMTSARIDDREQKIRLHYDPLPALSREEFEPVSCRAWTDLMLQVIKCFSLCREDQNTLNTGKRLSTSRSSSERIKSLPSIFGSHSTKNFQLPSERRLLEICTSTVRSCCDRLNEANLAPDPDFVSRMRAITVLNFDIDFQDGLVLACILSAFIPSLVHEFLCAVKLHPKTAAHRFHNAIQVVRMMQIIGVEFDLKPIDIVHPHPVNILLLLLDLFQILPEYSIRTVVEFSAPLHATASQHLTLSNPLSRHLVYKCSILGASSDQFCVAEGSTSSKTNAHHKSGSSSQSKSFGSRTSSPRHVEVVLPAKSSREIILEFRPRSIRTSQAVLLVAGQRHGPKAGTTMVFQLSGRTSAVTASAHIHFEAECYEAKESNCPIQNPLSYGGLFDVKLIEGEGDLSEVIMKLRGLESQPPHETGQSP</sequence>
<dbReference type="SUPFAM" id="SSF47576">
    <property type="entry name" value="Calponin-homology domain, CH-domain"/>
    <property type="match status" value="1"/>
</dbReference>
<organism evidence="3">
    <name type="scientific">Schistocephalus solidus</name>
    <name type="common">Tapeworm</name>
    <dbReference type="NCBI Taxonomy" id="70667"/>
    <lineage>
        <taxon>Eukaryota</taxon>
        <taxon>Metazoa</taxon>
        <taxon>Spiralia</taxon>
        <taxon>Lophotrochozoa</taxon>
        <taxon>Platyhelminthes</taxon>
        <taxon>Cestoda</taxon>
        <taxon>Eucestoda</taxon>
        <taxon>Diphyllobothriidea</taxon>
        <taxon>Diphyllobothriidae</taxon>
        <taxon>Schistocephalus</taxon>
    </lineage>
</organism>
<dbReference type="InterPro" id="IPR056343">
    <property type="entry name" value="CFAP47_dom"/>
</dbReference>
<feature type="compositionally biased region" description="Low complexity" evidence="1">
    <location>
        <begin position="441"/>
        <end position="454"/>
    </location>
</feature>
<dbReference type="GO" id="GO:0005929">
    <property type="term" value="C:cilium"/>
    <property type="evidence" value="ECO:0007669"/>
    <property type="project" value="TreeGrafter"/>
</dbReference>
<feature type="region of interest" description="Disordered" evidence="1">
    <location>
        <begin position="431"/>
        <end position="455"/>
    </location>
</feature>
<reference evidence="3" key="1">
    <citation type="submission" date="2016-06" db="UniProtKB">
        <authorList>
            <consortium name="WormBaseParasite"/>
        </authorList>
    </citation>
    <scope>IDENTIFICATION</scope>
</reference>
<evidence type="ECO:0000259" key="2">
    <source>
        <dbReference type="PROSITE" id="PS50021"/>
    </source>
</evidence>
<dbReference type="GO" id="GO:0060271">
    <property type="term" value="P:cilium assembly"/>
    <property type="evidence" value="ECO:0007669"/>
    <property type="project" value="TreeGrafter"/>
</dbReference>